<evidence type="ECO:0000256" key="4">
    <source>
        <dbReference type="ARBA" id="ARBA00011159"/>
    </source>
</evidence>
<feature type="compositionally biased region" description="Polar residues" evidence="12">
    <location>
        <begin position="1388"/>
        <end position="1397"/>
    </location>
</feature>
<feature type="compositionally biased region" description="Polar residues" evidence="12">
    <location>
        <begin position="776"/>
        <end position="813"/>
    </location>
</feature>
<comment type="subunit">
    <text evidence="4">Component of the PAN1 actin cytoskeleton-regulatory complex.</text>
</comment>
<organism evidence="16 17">
    <name type="scientific">Amniculicola lignicola CBS 123094</name>
    <dbReference type="NCBI Taxonomy" id="1392246"/>
    <lineage>
        <taxon>Eukaryota</taxon>
        <taxon>Fungi</taxon>
        <taxon>Dikarya</taxon>
        <taxon>Ascomycota</taxon>
        <taxon>Pezizomycotina</taxon>
        <taxon>Dothideomycetes</taxon>
        <taxon>Pleosporomycetidae</taxon>
        <taxon>Pleosporales</taxon>
        <taxon>Amniculicolaceae</taxon>
        <taxon>Amniculicola</taxon>
    </lineage>
</organism>
<feature type="compositionally biased region" description="Low complexity" evidence="12">
    <location>
        <begin position="723"/>
        <end position="739"/>
    </location>
</feature>
<feature type="region of interest" description="Disordered" evidence="12">
    <location>
        <begin position="246"/>
        <end position="303"/>
    </location>
</feature>
<feature type="domain" description="EH" evidence="14">
    <location>
        <begin position="21"/>
        <end position="97"/>
    </location>
</feature>
<dbReference type="Proteomes" id="UP000799779">
    <property type="component" value="Unassembled WGS sequence"/>
</dbReference>
<dbReference type="GO" id="GO:0005886">
    <property type="term" value="C:plasma membrane"/>
    <property type="evidence" value="ECO:0007669"/>
    <property type="project" value="UniProtKB-SubCell"/>
</dbReference>
<evidence type="ECO:0000259" key="15">
    <source>
        <dbReference type="PROSITE" id="PS50222"/>
    </source>
</evidence>
<dbReference type="GO" id="GO:0006897">
    <property type="term" value="P:endocytosis"/>
    <property type="evidence" value="ECO:0007669"/>
    <property type="project" value="UniProtKB-KW"/>
</dbReference>
<dbReference type="InterPro" id="IPR002048">
    <property type="entry name" value="EF_hand_dom"/>
</dbReference>
<keyword evidence="8" id="KW-0009">Actin-binding</keyword>
<evidence type="ECO:0000259" key="14">
    <source>
        <dbReference type="PROSITE" id="PS50031"/>
    </source>
</evidence>
<keyword evidence="9" id="KW-0963">Cytoplasm</keyword>
<evidence type="ECO:0000313" key="16">
    <source>
        <dbReference type="EMBL" id="KAF1997232.1"/>
    </source>
</evidence>
<feature type="compositionally biased region" description="Low complexity" evidence="12">
    <location>
        <begin position="1168"/>
        <end position="1184"/>
    </location>
</feature>
<dbReference type="InterPro" id="IPR000261">
    <property type="entry name" value="EH_dom"/>
</dbReference>
<feature type="region of interest" description="Disordered" evidence="12">
    <location>
        <begin position="446"/>
        <end position="525"/>
    </location>
</feature>
<feature type="compositionally biased region" description="Polar residues" evidence="12">
    <location>
        <begin position="740"/>
        <end position="762"/>
    </location>
</feature>
<evidence type="ECO:0000259" key="13">
    <source>
        <dbReference type="PROSITE" id="PS50030"/>
    </source>
</evidence>
<comment type="subcellular location">
    <subcellularLocation>
        <location evidence="3">Cell membrane</location>
        <topology evidence="3">Peripheral membrane protein</topology>
        <orientation evidence="3">Cytoplasmic side</orientation>
    </subcellularLocation>
    <subcellularLocation>
        <location evidence="2">Cytoplasm</location>
        <location evidence="2">Cytoskeleton</location>
        <location evidence="2">Actin patch</location>
    </subcellularLocation>
    <subcellularLocation>
        <location evidence="1">Endosome membrane</location>
        <topology evidence="1">Peripheral membrane protein</topology>
        <orientation evidence="1">Cytoplasmic side</orientation>
    </subcellularLocation>
</comment>
<feature type="compositionally biased region" description="Polar residues" evidence="12">
    <location>
        <begin position="446"/>
        <end position="456"/>
    </location>
</feature>
<dbReference type="InterPro" id="IPR011992">
    <property type="entry name" value="EF-hand-dom_pair"/>
</dbReference>
<keyword evidence="5" id="KW-0254">Endocytosis</keyword>
<sequence length="1443" mass="154536">MSDLTGSSELNHSILNLTVEEKRAFQYLFQQADTERLGVVTGEVAVKFFERTKLAPAILGEIWQIADTENRGLLTLPGFCQVLRLIGHYQAGRDPTPELAFRPAPIPKFEGLSIPAAPTVSTSQPFPPPPPPPTTLTPQLSGSIQPQLSGSGGPIRVPPLTPAKAVEYASLFEKSGAQSGILSGENAKQIFEKARLPNDVLGHIWNLADVEQRGALGVTEFIIAMHLLASYRNGVMKQLPNNLPPGLYEAAARRPPIPPPPGRPRPDEPSSAIPRQFSGVAPQRNQSPLARPPYGTPPQSVQATGNDWLINAQEKASYDNLFNKVDTLGRGFITGEQAVQFFSDSMLPEDILAGIWDLADIKSEGQLNKDEFAVAMYLIRQQRKPGMTLPTALPPNLVPPSMRIQGRGPPAIPSSIPEPTPFSAPSQPKSAADDLFGLDAFAPSPTAVQVQQSTGGSAPFNKPFEADPFSSKAASPTSPHPFQPAPRNPTATFKPFMPSSSFGQTLTSHSTGQSGSSTQAKNQPSAMHDLLDDAHDSEVNKKITQESTELANMSNQMSTLRTQMQEVQGKKQVSENDLNSVSTQKRDLELRLSQFKTQYEQEVKAVEALKDRLTTSKNDTRKLAQELSIAEATYQDLQGQHRQVGSALEADQRENANLKERIRQINIEIGQLRPQLDKLRQDARQQKGMVAINKKQLVTNEGEREKVKGEIHDLEKSAEEFRSAQATPSVVSPAASTASHNTNPFFRKSPQPTAETAMSPSGFSRDGAHKDFDNVFGNNFGSSQSTAPPATFRQDSQSQVPTFSAPSGPSVRSSEGPDVPTPSTSPPLSSYQESPRAGDLPPPPESRQFASAFLPLRENLPRSDSMSSSVKVSAPASRYGGPGNETPTMPKASVSATPVPEKPSVERSDTSKTETETFGSFPFDRNLSASPVASQASDVQRTGTKAEERKETIPAFNAPIERDIPGAFPGAPSSPIQQMPTGESSLSNQSKTPSRATEGAQSARTDPFSTASGSQPRPGPKVDFDSAFAGFGGGSRKYSDSSAGVNGTAPPSKLHQEFPPIEDIARDDESDSNSEQGFADNFTSSSPQQHRISFGTTQQQARPGTGTTGGETLNDDLYRAPPPTTRLDSNLSGLPSPGAQKSPPTYDQSVPTRNASNSFPPEFGGLLPSRSDPTSPPAASAQSPEKPFSPTPAGSQGAALFGGSSAKPATTSPPPADTPSSTVPSDAYHSAVSYGTADTNKGSSPPTNPPQLGKSVFNNDFDAGFDDLQDAKEDDDKADNDFMMSSQHREDFDEFNPVFDSPAASKANTLASQQTPTGRPLDNSFSDFDDLSQSFGQPKAQPTASSSHDWDAIFSNLESSQHEPAAQQGSGDLGKSVFDTLDQEHGASTKSPQNLQMPQLGRAISQGTEHDDPILKKLTAMGYARNDALSALEKYDYDINKVG</sequence>
<evidence type="ECO:0000256" key="11">
    <source>
        <dbReference type="SAM" id="Coils"/>
    </source>
</evidence>
<keyword evidence="9" id="KW-0206">Cytoskeleton</keyword>
<dbReference type="SMART" id="SM00027">
    <property type="entry name" value="EH"/>
    <property type="match status" value="3"/>
</dbReference>
<feature type="compositionally biased region" description="Polar residues" evidence="12">
    <location>
        <begin position="1306"/>
        <end position="1317"/>
    </location>
</feature>
<feature type="compositionally biased region" description="Basic and acidic residues" evidence="12">
    <location>
        <begin position="903"/>
        <end position="915"/>
    </location>
</feature>
<accession>A0A6A5W5Y5</accession>
<dbReference type="CDD" id="cd00052">
    <property type="entry name" value="EH"/>
    <property type="match status" value="3"/>
</dbReference>
<dbReference type="PROSITE" id="PS50031">
    <property type="entry name" value="EH"/>
    <property type="match status" value="3"/>
</dbReference>
<evidence type="ECO:0000256" key="12">
    <source>
        <dbReference type="SAM" id="MobiDB-lite"/>
    </source>
</evidence>
<protein>
    <recommendedName>
        <fullName evidence="18">EF-hand</fullName>
    </recommendedName>
</protein>
<dbReference type="OrthoDB" id="524326at2759"/>
<feature type="compositionally biased region" description="Pro residues" evidence="12">
    <location>
        <begin position="125"/>
        <end position="135"/>
    </location>
</feature>
<dbReference type="Pfam" id="PF12763">
    <property type="entry name" value="EH"/>
    <property type="match status" value="3"/>
</dbReference>
<dbReference type="EMBL" id="ML977616">
    <property type="protein sequence ID" value="KAF1997232.1"/>
    <property type="molecule type" value="Genomic_DNA"/>
</dbReference>
<name>A0A6A5W5Y5_9PLEO</name>
<evidence type="ECO:0000256" key="1">
    <source>
        <dbReference type="ARBA" id="ARBA00004125"/>
    </source>
</evidence>
<evidence type="ECO:0000256" key="5">
    <source>
        <dbReference type="ARBA" id="ARBA00022583"/>
    </source>
</evidence>
<evidence type="ECO:0000256" key="7">
    <source>
        <dbReference type="ARBA" id="ARBA00023054"/>
    </source>
</evidence>
<evidence type="ECO:0000256" key="6">
    <source>
        <dbReference type="ARBA" id="ARBA00022753"/>
    </source>
</evidence>
<feature type="compositionally biased region" description="Pro residues" evidence="12">
    <location>
        <begin position="478"/>
        <end position="487"/>
    </location>
</feature>
<keyword evidence="7 11" id="KW-0175">Coiled coil</keyword>
<feature type="compositionally biased region" description="Low complexity" evidence="12">
    <location>
        <begin position="503"/>
        <end position="519"/>
    </location>
</feature>
<feature type="region of interest" description="Disordered" evidence="12">
    <location>
        <begin position="720"/>
        <end position="1398"/>
    </location>
</feature>
<dbReference type="CDD" id="cd14270">
    <property type="entry name" value="UBA"/>
    <property type="match status" value="1"/>
</dbReference>
<feature type="region of interest" description="Disordered" evidence="12">
    <location>
        <begin position="117"/>
        <end position="147"/>
    </location>
</feature>
<evidence type="ECO:0000256" key="9">
    <source>
        <dbReference type="ARBA" id="ARBA00023212"/>
    </source>
</evidence>
<dbReference type="PANTHER" id="PTHR11216:SF170">
    <property type="entry name" value="DYNAMIN ASSOCIATED PROTEIN 160, ISOFORM D"/>
    <property type="match status" value="1"/>
</dbReference>
<feature type="compositionally biased region" description="Polar residues" evidence="12">
    <location>
        <begin position="974"/>
        <end position="1015"/>
    </location>
</feature>
<proteinExistence type="predicted"/>
<comment type="function">
    <text evidence="10">Component of the PAN1 actin cytoskeleton-regulatory complex required for the internalization of endosomes during actin-coupled endocytosis. The complex links the site of endocytosis to the cell membrane-associated actin cytoskeleton. Mediates uptake of external molecules and vacuolar degradation of plasma membrane proteins. Plays a role in the proper organization of the cell membrane-associated actin cytoskeleton and promotes its destabilization.</text>
</comment>
<gene>
    <name evidence="16" type="ORF">P154DRAFT_296653</name>
</gene>
<dbReference type="PANTHER" id="PTHR11216">
    <property type="entry name" value="EH DOMAIN"/>
    <property type="match status" value="1"/>
</dbReference>
<feature type="compositionally biased region" description="Polar residues" evidence="12">
    <location>
        <begin position="927"/>
        <end position="943"/>
    </location>
</feature>
<dbReference type="PROSITE" id="PS50222">
    <property type="entry name" value="EF_HAND_2"/>
    <property type="match status" value="1"/>
</dbReference>
<dbReference type="GO" id="GO:0005509">
    <property type="term" value="F:calcium ion binding"/>
    <property type="evidence" value="ECO:0007669"/>
    <property type="project" value="InterPro"/>
</dbReference>
<evidence type="ECO:0000256" key="8">
    <source>
        <dbReference type="ARBA" id="ARBA00023203"/>
    </source>
</evidence>
<feature type="compositionally biased region" description="Low complexity" evidence="12">
    <location>
        <begin position="862"/>
        <end position="878"/>
    </location>
</feature>
<keyword evidence="6" id="KW-0967">Endosome</keyword>
<feature type="compositionally biased region" description="Low complexity" evidence="12">
    <location>
        <begin position="1322"/>
        <end position="1335"/>
    </location>
</feature>
<dbReference type="PROSITE" id="PS50030">
    <property type="entry name" value="UBA"/>
    <property type="match status" value="1"/>
</dbReference>
<dbReference type="InterPro" id="IPR015940">
    <property type="entry name" value="UBA"/>
</dbReference>
<evidence type="ECO:0000313" key="17">
    <source>
        <dbReference type="Proteomes" id="UP000799779"/>
    </source>
</evidence>
<dbReference type="GO" id="GO:0003779">
    <property type="term" value="F:actin binding"/>
    <property type="evidence" value="ECO:0007669"/>
    <property type="project" value="UniProtKB-KW"/>
</dbReference>
<feature type="domain" description="UBA" evidence="13">
    <location>
        <begin position="1409"/>
        <end position="1443"/>
    </location>
</feature>
<feature type="domain" description="EH" evidence="14">
    <location>
        <begin position="164"/>
        <end position="254"/>
    </location>
</feature>
<dbReference type="GO" id="GO:0010008">
    <property type="term" value="C:endosome membrane"/>
    <property type="evidence" value="ECO:0007669"/>
    <property type="project" value="UniProtKB-SubCell"/>
</dbReference>
<dbReference type="GO" id="GO:0030479">
    <property type="term" value="C:actin cortical patch"/>
    <property type="evidence" value="ECO:0007669"/>
    <property type="project" value="UniProtKB-SubCell"/>
</dbReference>
<evidence type="ECO:0000256" key="3">
    <source>
        <dbReference type="ARBA" id="ARBA00004413"/>
    </source>
</evidence>
<evidence type="ECO:0000256" key="2">
    <source>
        <dbReference type="ARBA" id="ARBA00004134"/>
    </source>
</evidence>
<feature type="domain" description="EF-hand" evidence="15">
    <location>
        <begin position="347"/>
        <end position="382"/>
    </location>
</feature>
<feature type="domain" description="EH" evidence="14">
    <location>
        <begin position="314"/>
        <end position="404"/>
    </location>
</feature>
<evidence type="ECO:0000256" key="10">
    <source>
        <dbReference type="ARBA" id="ARBA00025194"/>
    </source>
</evidence>
<feature type="coiled-coil region" evidence="11">
    <location>
        <begin position="543"/>
        <end position="668"/>
    </location>
</feature>
<keyword evidence="17" id="KW-1185">Reference proteome</keyword>
<dbReference type="GO" id="GO:0016197">
    <property type="term" value="P:endosomal transport"/>
    <property type="evidence" value="ECO:0007669"/>
    <property type="project" value="TreeGrafter"/>
</dbReference>
<evidence type="ECO:0008006" key="18">
    <source>
        <dbReference type="Google" id="ProtNLM"/>
    </source>
</evidence>
<feature type="compositionally biased region" description="Polar residues" evidence="12">
    <location>
        <begin position="1142"/>
        <end position="1159"/>
    </location>
</feature>
<dbReference type="Gene3D" id="1.10.238.10">
    <property type="entry name" value="EF-hand"/>
    <property type="match status" value="3"/>
</dbReference>
<dbReference type="Gene3D" id="1.10.287.1490">
    <property type="match status" value="1"/>
</dbReference>
<reference evidence="16" key="1">
    <citation type="journal article" date="2020" name="Stud. Mycol.">
        <title>101 Dothideomycetes genomes: a test case for predicting lifestyles and emergence of pathogens.</title>
        <authorList>
            <person name="Haridas S."/>
            <person name="Albert R."/>
            <person name="Binder M."/>
            <person name="Bloem J."/>
            <person name="Labutti K."/>
            <person name="Salamov A."/>
            <person name="Andreopoulos B."/>
            <person name="Baker S."/>
            <person name="Barry K."/>
            <person name="Bills G."/>
            <person name="Bluhm B."/>
            <person name="Cannon C."/>
            <person name="Castanera R."/>
            <person name="Culley D."/>
            <person name="Daum C."/>
            <person name="Ezra D."/>
            <person name="Gonzalez J."/>
            <person name="Henrissat B."/>
            <person name="Kuo A."/>
            <person name="Liang C."/>
            <person name="Lipzen A."/>
            <person name="Lutzoni F."/>
            <person name="Magnuson J."/>
            <person name="Mondo S."/>
            <person name="Nolan M."/>
            <person name="Ohm R."/>
            <person name="Pangilinan J."/>
            <person name="Park H.-J."/>
            <person name="Ramirez L."/>
            <person name="Alfaro M."/>
            <person name="Sun H."/>
            <person name="Tritt A."/>
            <person name="Yoshinaga Y."/>
            <person name="Zwiers L.-H."/>
            <person name="Turgeon B."/>
            <person name="Goodwin S."/>
            <person name="Spatafora J."/>
            <person name="Crous P."/>
            <person name="Grigoriev I."/>
        </authorList>
    </citation>
    <scope>NUCLEOTIDE SEQUENCE</scope>
    <source>
        <strain evidence="16">CBS 123094</strain>
    </source>
</reference>
<feature type="compositionally biased region" description="Polar residues" evidence="12">
    <location>
        <begin position="1073"/>
        <end position="1102"/>
    </location>
</feature>
<dbReference type="SUPFAM" id="SSF47473">
    <property type="entry name" value="EF-hand"/>
    <property type="match status" value="3"/>
</dbReference>
<feature type="compositionally biased region" description="Polar residues" evidence="12">
    <location>
        <begin position="1236"/>
        <end position="1245"/>
    </location>
</feature>